<dbReference type="Proteomes" id="UP001633002">
    <property type="component" value="Unassembled WGS sequence"/>
</dbReference>
<feature type="compositionally biased region" description="Low complexity" evidence="1">
    <location>
        <begin position="482"/>
        <end position="504"/>
    </location>
</feature>
<proteinExistence type="predicted"/>
<feature type="region of interest" description="Disordered" evidence="1">
    <location>
        <begin position="15"/>
        <end position="47"/>
    </location>
</feature>
<feature type="domain" description="Reverse transcriptase zinc-binding" evidence="2">
    <location>
        <begin position="267"/>
        <end position="331"/>
    </location>
</feature>
<protein>
    <recommendedName>
        <fullName evidence="2">Reverse transcriptase zinc-binding domain-containing protein</fullName>
    </recommendedName>
</protein>
<feature type="region of interest" description="Disordered" evidence="1">
    <location>
        <begin position="447"/>
        <end position="516"/>
    </location>
</feature>
<keyword evidence="4" id="KW-1185">Reference proteome</keyword>
<organism evidence="3 4">
    <name type="scientific">Riccia sorocarpa</name>
    <dbReference type="NCBI Taxonomy" id="122646"/>
    <lineage>
        <taxon>Eukaryota</taxon>
        <taxon>Viridiplantae</taxon>
        <taxon>Streptophyta</taxon>
        <taxon>Embryophyta</taxon>
        <taxon>Marchantiophyta</taxon>
        <taxon>Marchantiopsida</taxon>
        <taxon>Marchantiidae</taxon>
        <taxon>Marchantiales</taxon>
        <taxon>Ricciaceae</taxon>
        <taxon>Riccia</taxon>
    </lineage>
</organism>
<sequence>MLNSGKSQALTATTSFARDGRQAAGHSDVRRGDLFDQQSSSNGARGVIMHNNGAYAASPNSIGRTGVMDLKSISSLHIRPSLPLEILGEGITMIPERGAINYWQSSTKSSTLPAHVELDPGDEKLKDDPSKAEEEENIEFSSKANGEANDQEAQADRDNRMCYRMSDGGRQLCTDGRSGVRELRTFGVFPEADIQAEIEVIEDWVKLVRTGEVKLLESDCWGWNSGDGSFRWESPVGIWSRKICIRKDFSALLDDRWSVQGVAHSWQWRWGRVWSSKVAYRKKIWLWKILQRGFFIGSRAAEMRVSQGFCDRCPGQVETMEHVFWDCRVMRNQKEELKWLGIIPRTEDGLLQWIDLALTEASADTSRVTILTNFIDSLWWERNNRLFNNKVSAIPTRRTLKNVYREVEAFPTATAGEMTMIVSRKAKNTIEGWMGTWEAGRVARASQWRENTTDRPPNEEFSEGISVEPREEEDCTTDQDNSDGSGTSTSSTTPSSSTSASEASVGPADQHEEVRS</sequence>
<comment type="caution">
    <text evidence="3">The sequence shown here is derived from an EMBL/GenBank/DDBJ whole genome shotgun (WGS) entry which is preliminary data.</text>
</comment>
<dbReference type="InterPro" id="IPR026960">
    <property type="entry name" value="RVT-Znf"/>
</dbReference>
<name>A0ABD3HB93_9MARC</name>
<evidence type="ECO:0000259" key="2">
    <source>
        <dbReference type="Pfam" id="PF13966"/>
    </source>
</evidence>
<evidence type="ECO:0000256" key="1">
    <source>
        <dbReference type="SAM" id="MobiDB-lite"/>
    </source>
</evidence>
<evidence type="ECO:0000313" key="3">
    <source>
        <dbReference type="EMBL" id="KAL3687326.1"/>
    </source>
</evidence>
<gene>
    <name evidence="3" type="ORF">R1sor_013635</name>
</gene>
<dbReference type="AlphaFoldDB" id="A0ABD3HB93"/>
<feature type="compositionally biased region" description="Acidic residues" evidence="1">
    <location>
        <begin position="470"/>
        <end position="481"/>
    </location>
</feature>
<evidence type="ECO:0000313" key="4">
    <source>
        <dbReference type="Proteomes" id="UP001633002"/>
    </source>
</evidence>
<reference evidence="3 4" key="1">
    <citation type="submission" date="2024-09" db="EMBL/GenBank/DDBJ databases">
        <title>Chromosome-scale assembly of Riccia sorocarpa.</title>
        <authorList>
            <person name="Paukszto L."/>
        </authorList>
    </citation>
    <scope>NUCLEOTIDE SEQUENCE [LARGE SCALE GENOMIC DNA]</scope>
    <source>
        <strain evidence="3">LP-2024</strain>
        <tissue evidence="3">Aerial parts of the thallus</tissue>
    </source>
</reference>
<accession>A0ABD3HB93</accession>
<feature type="compositionally biased region" description="Basic and acidic residues" evidence="1">
    <location>
        <begin position="116"/>
        <end position="132"/>
    </location>
</feature>
<dbReference type="EMBL" id="JBJQOH010000004">
    <property type="protein sequence ID" value="KAL3687326.1"/>
    <property type="molecule type" value="Genomic_DNA"/>
</dbReference>
<dbReference type="Pfam" id="PF13966">
    <property type="entry name" value="zf-RVT"/>
    <property type="match status" value="1"/>
</dbReference>
<feature type="region of interest" description="Disordered" evidence="1">
    <location>
        <begin position="110"/>
        <end position="156"/>
    </location>
</feature>